<keyword evidence="1" id="KW-0472">Membrane</keyword>
<name>A0A9Q4A7C8_PSESX</name>
<dbReference type="RefSeq" id="WP_236432775.1">
    <property type="nucleotide sequence ID" value="NZ_CAWQUS010000064.1"/>
</dbReference>
<feature type="transmembrane region" description="Helical" evidence="1">
    <location>
        <begin position="50"/>
        <end position="76"/>
    </location>
</feature>
<keyword evidence="1" id="KW-1133">Transmembrane helix</keyword>
<dbReference type="AlphaFoldDB" id="A0A9Q4A7C8"/>
<dbReference type="InterPro" id="IPR031709">
    <property type="entry name" value="PutAbiC"/>
</dbReference>
<gene>
    <name evidence="2" type="ORF">GIV53_19965</name>
</gene>
<reference evidence="2" key="1">
    <citation type="submission" date="2019-11" db="EMBL/GenBank/DDBJ databases">
        <title>Epiphytic Pseudomonas syringae from cherry orchards.</title>
        <authorList>
            <person name="Hulin M.T."/>
        </authorList>
    </citation>
    <scope>NUCLEOTIDE SEQUENCE</scope>
    <source>
        <strain evidence="2">PA-2-5E</strain>
    </source>
</reference>
<protein>
    <recommendedName>
        <fullName evidence="4">Phage abortive infection protein</fullName>
    </recommendedName>
</protein>
<evidence type="ECO:0000313" key="3">
    <source>
        <dbReference type="Proteomes" id="UP000814010"/>
    </source>
</evidence>
<dbReference type="EMBL" id="WKAE01000274">
    <property type="protein sequence ID" value="MCF5631526.1"/>
    <property type="molecule type" value="Genomic_DNA"/>
</dbReference>
<evidence type="ECO:0008006" key="4">
    <source>
        <dbReference type="Google" id="ProtNLM"/>
    </source>
</evidence>
<keyword evidence="1" id="KW-0812">Transmembrane</keyword>
<proteinExistence type="predicted"/>
<dbReference type="Proteomes" id="UP000814010">
    <property type="component" value="Unassembled WGS sequence"/>
</dbReference>
<feature type="transmembrane region" description="Helical" evidence="1">
    <location>
        <begin position="7"/>
        <end position="30"/>
    </location>
</feature>
<sequence length="270" mass="31054">MKRVLGISLAIALVILTIVGIYIAYFWFLYSGFSTEAEVNNSFIGVRAGTFGDAFGTLNALFSGLAFTGVMITVLLQRKDLRDGQAESVRQQVESQFYNMLRLQQEVVNGFDLQKTHYQTVSNQSVQIVTQGRDCFKSWAKIMEREYSKATSTTQENKIREAYRELWDKHRGDLSLYFRSLYSLFRFLSESNHINKKWLGNVARSLLSDYELVVLFYNCLMPNGQRFQKYATEFSVFDNLDIVLLLNPKDVLLIPKEAYGKNQEILSIFG</sequence>
<evidence type="ECO:0000256" key="1">
    <source>
        <dbReference type="SAM" id="Phobius"/>
    </source>
</evidence>
<accession>A0A9Q4A7C8</accession>
<comment type="caution">
    <text evidence="2">The sequence shown here is derived from an EMBL/GenBank/DDBJ whole genome shotgun (WGS) entry which is preliminary data.</text>
</comment>
<organism evidence="2 3">
    <name type="scientific">Pseudomonas syringae</name>
    <dbReference type="NCBI Taxonomy" id="317"/>
    <lineage>
        <taxon>Bacteria</taxon>
        <taxon>Pseudomonadati</taxon>
        <taxon>Pseudomonadota</taxon>
        <taxon>Gammaproteobacteria</taxon>
        <taxon>Pseudomonadales</taxon>
        <taxon>Pseudomonadaceae</taxon>
        <taxon>Pseudomonas</taxon>
    </lineage>
</organism>
<evidence type="ECO:0000313" key="2">
    <source>
        <dbReference type="EMBL" id="MCF5631526.1"/>
    </source>
</evidence>
<dbReference type="Pfam" id="PF16872">
    <property type="entry name" value="putAbiC"/>
    <property type="match status" value="1"/>
</dbReference>